<gene>
    <name evidence="15" type="ORF">K8W02_03575</name>
</gene>
<comment type="subcellular location">
    <subcellularLocation>
        <location evidence="1">Membrane</location>
    </subcellularLocation>
</comment>
<proteinExistence type="inferred from homology"/>
<accession>A0A921HVW6</accession>
<name>A0A921HVW6_9BACT</name>
<protein>
    <recommendedName>
        <fullName evidence="5">Multiple inositol polyphosphate phosphatase 1</fullName>
        <ecNumber evidence="4">3.1.3.62</ecNumber>
        <ecNumber evidence="3">3.1.3.80</ecNumber>
    </recommendedName>
    <alternativeName>
        <fullName evidence="9">2,3-bisphosphoglycerate 3-phosphatase</fullName>
    </alternativeName>
</protein>
<sequence length="419" mass="47376">MNRIALFLCICVCAVATATAQLRPTEEELGSIYFAYPAPAVSQTPAPAGFEPFYISHYGRHGSRWRTDDAHYKVVVDAFDSLAVAQALTPLGEDVRGRLHRVWEDARGRSGNITPLGERQHHDIACRMFASFPSVFADSAVVDARSSTSLRCAMSMSYFTEALKEQNPRLRVSRRAYQSYMDYIAHTSSQAEAFCSDTASWRADFRRFEQEQIQPERFVKALVAPAVPLTYAQQRKLMEDIYWIAIDMQNCDHLKGVVFFDLFTYDELMSLWKVVNARMYVCNAAAPLNGGLMPRQAAPLLRNIVESADKAIAGGKPCADLRFGHDTHLIRLLALMGVEGCEGREADIEKFHLAWQDYRVSPMAANLQLVFFRNEAGDVLVKLLHNEREVHLPLVAVEGPYYDWKELRRYFMGLLDGVD</sequence>
<comment type="catalytic activity">
    <reaction evidence="10">
        <text>1D-myo-inositol 1,2,5,6-tetrakisphosphate + H2O = 1D-myo-inositol 1,2,6-trisphosphate + phosphate</text>
        <dbReference type="Rhea" id="RHEA:77119"/>
        <dbReference type="ChEBI" id="CHEBI:15377"/>
        <dbReference type="ChEBI" id="CHEBI:43474"/>
        <dbReference type="ChEBI" id="CHEBI:195535"/>
        <dbReference type="ChEBI" id="CHEBI:195537"/>
        <dbReference type="EC" id="3.1.3.62"/>
    </reaction>
    <physiologicalReaction direction="left-to-right" evidence="10">
        <dbReference type="Rhea" id="RHEA:77120"/>
    </physiologicalReaction>
</comment>
<evidence type="ECO:0000256" key="7">
    <source>
        <dbReference type="ARBA" id="ARBA00022801"/>
    </source>
</evidence>
<evidence type="ECO:0000256" key="6">
    <source>
        <dbReference type="ARBA" id="ARBA00022729"/>
    </source>
</evidence>
<evidence type="ECO:0000256" key="11">
    <source>
        <dbReference type="ARBA" id="ARBA00043671"/>
    </source>
</evidence>
<dbReference type="Pfam" id="PF00328">
    <property type="entry name" value="His_Phos_2"/>
    <property type="match status" value="1"/>
</dbReference>
<evidence type="ECO:0000256" key="1">
    <source>
        <dbReference type="ARBA" id="ARBA00004370"/>
    </source>
</evidence>
<dbReference type="AlphaFoldDB" id="A0A921HVW6"/>
<dbReference type="RefSeq" id="WP_022019834.1">
    <property type="nucleotide sequence ID" value="NZ_CAUDDV010000016.1"/>
</dbReference>
<dbReference type="InterPro" id="IPR000560">
    <property type="entry name" value="His_Pase_clade-2"/>
</dbReference>
<comment type="similarity">
    <text evidence="2">Belongs to the histidine acid phosphatase family. MINPP1 subfamily.</text>
</comment>
<dbReference type="GO" id="GO:0034417">
    <property type="term" value="F:bisphosphoglycerate 3-phosphatase activity"/>
    <property type="evidence" value="ECO:0007669"/>
    <property type="project" value="UniProtKB-EC"/>
</dbReference>
<evidence type="ECO:0000256" key="2">
    <source>
        <dbReference type="ARBA" id="ARBA00008422"/>
    </source>
</evidence>
<dbReference type="Gene3D" id="3.40.50.1240">
    <property type="entry name" value="Phosphoglycerate mutase-like"/>
    <property type="match status" value="1"/>
</dbReference>
<keyword evidence="7" id="KW-0378">Hydrolase</keyword>
<comment type="catalytic activity">
    <reaction evidence="11">
        <text>1D-myo-inositol 1,2,4,5,6-pentakisphosphate + H2O = 1D-myo-inositol 1,2,5,6-tetrakisphosphate + phosphate</text>
        <dbReference type="Rhea" id="RHEA:77115"/>
        <dbReference type="ChEBI" id="CHEBI:15377"/>
        <dbReference type="ChEBI" id="CHEBI:43474"/>
        <dbReference type="ChEBI" id="CHEBI:57798"/>
        <dbReference type="ChEBI" id="CHEBI:195535"/>
        <dbReference type="EC" id="3.1.3.62"/>
    </reaction>
    <physiologicalReaction direction="left-to-right" evidence="11">
        <dbReference type="Rhea" id="RHEA:77116"/>
    </physiologicalReaction>
</comment>
<evidence type="ECO:0000256" key="5">
    <source>
        <dbReference type="ARBA" id="ARBA00018097"/>
    </source>
</evidence>
<evidence type="ECO:0000256" key="8">
    <source>
        <dbReference type="ARBA" id="ARBA00023136"/>
    </source>
</evidence>
<comment type="catalytic activity">
    <reaction evidence="13">
        <text>(2R)-2,3-bisphosphoglycerate + H2O = (2R)-2-phosphoglycerate + phosphate</text>
        <dbReference type="Rhea" id="RHEA:27381"/>
        <dbReference type="ChEBI" id="CHEBI:15377"/>
        <dbReference type="ChEBI" id="CHEBI:43474"/>
        <dbReference type="ChEBI" id="CHEBI:58248"/>
        <dbReference type="ChEBI" id="CHEBI:58289"/>
        <dbReference type="EC" id="3.1.3.80"/>
    </reaction>
    <physiologicalReaction direction="left-to-right" evidence="13">
        <dbReference type="Rhea" id="RHEA:27382"/>
    </physiologicalReaction>
</comment>
<evidence type="ECO:0000256" key="3">
    <source>
        <dbReference type="ARBA" id="ARBA00012976"/>
    </source>
</evidence>
<evidence type="ECO:0000256" key="4">
    <source>
        <dbReference type="ARBA" id="ARBA00013040"/>
    </source>
</evidence>
<evidence type="ECO:0000256" key="9">
    <source>
        <dbReference type="ARBA" id="ARBA00031642"/>
    </source>
</evidence>
<evidence type="ECO:0000256" key="13">
    <source>
        <dbReference type="ARBA" id="ARBA00043832"/>
    </source>
</evidence>
<dbReference type="GO" id="GO:0016020">
    <property type="term" value="C:membrane"/>
    <property type="evidence" value="ECO:0007669"/>
    <property type="project" value="UniProtKB-SubCell"/>
</dbReference>
<evidence type="ECO:0000313" key="15">
    <source>
        <dbReference type="EMBL" id="HJF91453.1"/>
    </source>
</evidence>
<feature type="chain" id="PRO_5037333044" description="Multiple inositol polyphosphate phosphatase 1" evidence="14">
    <location>
        <begin position="21"/>
        <end position="419"/>
    </location>
</feature>
<feature type="signal peptide" evidence="14">
    <location>
        <begin position="1"/>
        <end position="20"/>
    </location>
</feature>
<evidence type="ECO:0000256" key="10">
    <source>
        <dbReference type="ARBA" id="ARBA00043668"/>
    </source>
</evidence>
<evidence type="ECO:0000313" key="16">
    <source>
        <dbReference type="Proteomes" id="UP000717835"/>
    </source>
</evidence>
<comment type="caution">
    <text evidence="15">The sequence shown here is derived from an EMBL/GenBank/DDBJ whole genome shotgun (WGS) entry which is preliminary data.</text>
</comment>
<keyword evidence="6 14" id="KW-0732">Signal</keyword>
<dbReference type="EMBL" id="DYVX01000030">
    <property type="protein sequence ID" value="HJF91453.1"/>
    <property type="molecule type" value="Genomic_DNA"/>
</dbReference>
<organism evidence="15 16">
    <name type="scientific">Mediterranea massiliensis</name>
    <dbReference type="NCBI Taxonomy" id="1841865"/>
    <lineage>
        <taxon>Bacteria</taxon>
        <taxon>Pseudomonadati</taxon>
        <taxon>Bacteroidota</taxon>
        <taxon>Bacteroidia</taxon>
        <taxon>Bacteroidales</taxon>
        <taxon>Bacteroidaceae</taxon>
        <taxon>Mediterranea</taxon>
    </lineage>
</organism>
<reference evidence="15" key="1">
    <citation type="journal article" date="2021" name="PeerJ">
        <title>Extensive microbial diversity within the chicken gut microbiome revealed by metagenomics and culture.</title>
        <authorList>
            <person name="Gilroy R."/>
            <person name="Ravi A."/>
            <person name="Getino M."/>
            <person name="Pursley I."/>
            <person name="Horton D.L."/>
            <person name="Alikhan N.F."/>
            <person name="Baker D."/>
            <person name="Gharbi K."/>
            <person name="Hall N."/>
            <person name="Watson M."/>
            <person name="Adriaenssens E.M."/>
            <person name="Foster-Nyarko E."/>
            <person name="Jarju S."/>
            <person name="Secka A."/>
            <person name="Antonio M."/>
            <person name="Oren A."/>
            <person name="Chaudhuri R.R."/>
            <person name="La Ragione R."/>
            <person name="Hildebrand F."/>
            <person name="Pallen M.J."/>
        </authorList>
    </citation>
    <scope>NUCLEOTIDE SEQUENCE</scope>
    <source>
        <strain evidence="15">CHK55-1828</strain>
    </source>
</reference>
<dbReference type="PANTHER" id="PTHR20963">
    <property type="entry name" value="MULTIPLE INOSITOL POLYPHOSPHATE PHOSPHATASE-RELATED"/>
    <property type="match status" value="1"/>
</dbReference>
<evidence type="ECO:0000256" key="12">
    <source>
        <dbReference type="ARBA" id="ARBA00043691"/>
    </source>
</evidence>
<keyword evidence="8" id="KW-0472">Membrane</keyword>
<dbReference type="InterPro" id="IPR029033">
    <property type="entry name" value="His_PPase_superfam"/>
</dbReference>
<dbReference type="PANTHER" id="PTHR20963:SF8">
    <property type="entry name" value="MULTIPLE INOSITOL POLYPHOSPHATE PHOSPHATASE 1"/>
    <property type="match status" value="1"/>
</dbReference>
<evidence type="ECO:0000256" key="14">
    <source>
        <dbReference type="SAM" id="SignalP"/>
    </source>
</evidence>
<dbReference type="Proteomes" id="UP000717835">
    <property type="component" value="Unassembled WGS sequence"/>
</dbReference>
<dbReference type="EC" id="3.1.3.80" evidence="3"/>
<comment type="catalytic activity">
    <reaction evidence="12">
        <text>1D-myo-inositol hexakisphosphate + H2O = 1D-myo-inositol 1,2,4,5,6-pentakisphosphate + phosphate</text>
        <dbReference type="Rhea" id="RHEA:16989"/>
        <dbReference type="ChEBI" id="CHEBI:15377"/>
        <dbReference type="ChEBI" id="CHEBI:43474"/>
        <dbReference type="ChEBI" id="CHEBI:57798"/>
        <dbReference type="ChEBI" id="CHEBI:58130"/>
        <dbReference type="EC" id="3.1.3.62"/>
    </reaction>
    <physiologicalReaction direction="left-to-right" evidence="12">
        <dbReference type="Rhea" id="RHEA:16990"/>
    </physiologicalReaction>
</comment>
<reference evidence="15" key="2">
    <citation type="submission" date="2021-09" db="EMBL/GenBank/DDBJ databases">
        <authorList>
            <person name="Gilroy R."/>
        </authorList>
    </citation>
    <scope>NUCLEOTIDE SEQUENCE</scope>
    <source>
        <strain evidence="15">CHK55-1828</strain>
    </source>
</reference>
<dbReference type="SUPFAM" id="SSF53254">
    <property type="entry name" value="Phosphoglycerate mutase-like"/>
    <property type="match status" value="1"/>
</dbReference>
<dbReference type="EC" id="3.1.3.62" evidence="4"/>